<proteinExistence type="predicted"/>
<feature type="domain" description="DhaK" evidence="1">
    <location>
        <begin position="1"/>
        <end position="69"/>
    </location>
</feature>
<dbReference type="InterPro" id="IPR050861">
    <property type="entry name" value="Dihydroxyacetone_Kinase"/>
</dbReference>
<dbReference type="EMBL" id="PGTM01000759">
    <property type="protein sequence ID" value="PJF33787.1"/>
    <property type="molecule type" value="Genomic_DNA"/>
</dbReference>
<dbReference type="GO" id="GO:0019563">
    <property type="term" value="P:glycerol catabolic process"/>
    <property type="evidence" value="ECO:0007669"/>
    <property type="project" value="TreeGrafter"/>
</dbReference>
<feature type="non-terminal residue" evidence="2">
    <location>
        <position position="1"/>
    </location>
</feature>
<dbReference type="GO" id="GO:0004371">
    <property type="term" value="F:glycerone kinase activity"/>
    <property type="evidence" value="ECO:0007669"/>
    <property type="project" value="InterPro"/>
</dbReference>
<dbReference type="GO" id="GO:0005829">
    <property type="term" value="C:cytosol"/>
    <property type="evidence" value="ECO:0007669"/>
    <property type="project" value="TreeGrafter"/>
</dbReference>
<protein>
    <submittedName>
        <fullName evidence="2">Dihydroxyacetone kinase</fullName>
    </submittedName>
</protein>
<dbReference type="AlphaFoldDB" id="A0A2M8P8B7"/>
<keyword evidence="2" id="KW-0808">Transferase</keyword>
<organism evidence="2 3">
    <name type="scientific">Candidatus Thermofonsia Clade 1 bacterium</name>
    <dbReference type="NCBI Taxonomy" id="2364210"/>
    <lineage>
        <taxon>Bacteria</taxon>
        <taxon>Bacillati</taxon>
        <taxon>Chloroflexota</taxon>
        <taxon>Candidatus Thermofontia</taxon>
        <taxon>Candidatus Thermofonsia Clade 1</taxon>
    </lineage>
</organism>
<evidence type="ECO:0000313" key="3">
    <source>
        <dbReference type="Proteomes" id="UP000229681"/>
    </source>
</evidence>
<keyword evidence="2" id="KW-0418">Kinase</keyword>
<evidence type="ECO:0000259" key="1">
    <source>
        <dbReference type="PROSITE" id="PS51481"/>
    </source>
</evidence>
<dbReference type="Pfam" id="PF02733">
    <property type="entry name" value="Dak1"/>
    <property type="match status" value="1"/>
</dbReference>
<dbReference type="Proteomes" id="UP000229681">
    <property type="component" value="Unassembled WGS sequence"/>
</dbReference>
<dbReference type="SUPFAM" id="SSF82549">
    <property type="entry name" value="DAK1/DegV-like"/>
    <property type="match status" value="1"/>
</dbReference>
<comment type="caution">
    <text evidence="2">The sequence shown here is derived from an EMBL/GenBank/DDBJ whole genome shotgun (WGS) entry which is preliminary data.</text>
</comment>
<evidence type="ECO:0000313" key="2">
    <source>
        <dbReference type="EMBL" id="PJF33787.1"/>
    </source>
</evidence>
<dbReference type="PANTHER" id="PTHR28629:SF4">
    <property type="entry name" value="TRIOKINASE_FMN CYCLASE"/>
    <property type="match status" value="1"/>
</dbReference>
<gene>
    <name evidence="2" type="ORF">CUN49_17725</name>
</gene>
<accession>A0A2M8P8B7</accession>
<reference evidence="2 3" key="1">
    <citation type="submission" date="2017-11" db="EMBL/GenBank/DDBJ databases">
        <title>Evolution of Phototrophy in the Chloroflexi Phylum Driven by Horizontal Gene Transfer.</title>
        <authorList>
            <person name="Ward L.M."/>
            <person name="Hemp J."/>
            <person name="Shih P.M."/>
            <person name="Mcglynn S.E."/>
            <person name="Fischer W."/>
        </authorList>
    </citation>
    <scope>NUCLEOTIDE SEQUENCE [LARGE SCALE GENOMIC DNA]</scope>
    <source>
        <strain evidence="2">JP3_13</strain>
    </source>
</reference>
<dbReference type="InterPro" id="IPR004006">
    <property type="entry name" value="DhaK_dom"/>
</dbReference>
<dbReference type="PANTHER" id="PTHR28629">
    <property type="entry name" value="TRIOKINASE/FMN CYCLASE"/>
    <property type="match status" value="1"/>
</dbReference>
<dbReference type="PROSITE" id="PS51481">
    <property type="entry name" value="DHAK"/>
    <property type="match status" value="1"/>
</dbReference>
<sequence length="75" mass="8530">GLGATPVMELYILYNKVAQILREQGIRIYRPYVGNYFTSLEMMGATVTVMKLDEELKPLIDLEAECMGLRQFGRA</sequence>
<name>A0A2M8P8B7_9CHLR</name>
<dbReference type="Gene3D" id="3.30.1180.20">
    <property type="entry name" value="Dihydroxyacetone kinase, domain 2"/>
    <property type="match status" value="1"/>
</dbReference>